<dbReference type="AlphaFoldDB" id="A0A4Z2HVS9"/>
<sequence length="110" mass="12638">MAQGPRIRMRSHLTTKWMIHSHLGGRFIHIVFSVLSDSGSVLRLPSHKRFPETRRFHFGKRCEDIIALMFKHKAKPVLDSASILHNLVNCFTRAPSYTRELSEVLVGITD</sequence>
<organism evidence="1 2">
    <name type="scientific">Liparis tanakae</name>
    <name type="common">Tanaka's snailfish</name>
    <dbReference type="NCBI Taxonomy" id="230148"/>
    <lineage>
        <taxon>Eukaryota</taxon>
        <taxon>Metazoa</taxon>
        <taxon>Chordata</taxon>
        <taxon>Craniata</taxon>
        <taxon>Vertebrata</taxon>
        <taxon>Euteleostomi</taxon>
        <taxon>Actinopterygii</taxon>
        <taxon>Neopterygii</taxon>
        <taxon>Teleostei</taxon>
        <taxon>Neoteleostei</taxon>
        <taxon>Acanthomorphata</taxon>
        <taxon>Eupercaria</taxon>
        <taxon>Perciformes</taxon>
        <taxon>Cottioidei</taxon>
        <taxon>Cottales</taxon>
        <taxon>Liparidae</taxon>
        <taxon>Liparis</taxon>
    </lineage>
</organism>
<evidence type="ECO:0000313" key="1">
    <source>
        <dbReference type="EMBL" id="TNN69012.1"/>
    </source>
</evidence>
<comment type="caution">
    <text evidence="1">The sequence shown here is derived from an EMBL/GenBank/DDBJ whole genome shotgun (WGS) entry which is preliminary data.</text>
</comment>
<dbReference type="EMBL" id="SRLO01000181">
    <property type="protein sequence ID" value="TNN69012.1"/>
    <property type="molecule type" value="Genomic_DNA"/>
</dbReference>
<name>A0A4Z2HVS9_9TELE</name>
<protein>
    <submittedName>
        <fullName evidence="1">Uncharacterized protein</fullName>
    </submittedName>
</protein>
<proteinExistence type="predicted"/>
<evidence type="ECO:0000313" key="2">
    <source>
        <dbReference type="Proteomes" id="UP000314294"/>
    </source>
</evidence>
<accession>A0A4Z2HVS9</accession>
<gene>
    <name evidence="1" type="ORF">EYF80_020715</name>
</gene>
<reference evidence="1 2" key="1">
    <citation type="submission" date="2019-03" db="EMBL/GenBank/DDBJ databases">
        <title>First draft genome of Liparis tanakae, snailfish: a comprehensive survey of snailfish specific genes.</title>
        <authorList>
            <person name="Kim W."/>
            <person name="Song I."/>
            <person name="Jeong J.-H."/>
            <person name="Kim D."/>
            <person name="Kim S."/>
            <person name="Ryu S."/>
            <person name="Song J.Y."/>
            <person name="Lee S.K."/>
        </authorList>
    </citation>
    <scope>NUCLEOTIDE SEQUENCE [LARGE SCALE GENOMIC DNA]</scope>
    <source>
        <tissue evidence="1">Muscle</tissue>
    </source>
</reference>
<keyword evidence="2" id="KW-1185">Reference proteome</keyword>
<dbReference type="Proteomes" id="UP000314294">
    <property type="component" value="Unassembled WGS sequence"/>
</dbReference>